<dbReference type="InterPro" id="IPR041560">
    <property type="entry name" value="Tudor_FRM1"/>
</dbReference>
<dbReference type="GO" id="GO:0003730">
    <property type="term" value="F:mRNA 3'-UTR binding"/>
    <property type="evidence" value="ECO:0007669"/>
    <property type="project" value="TreeGrafter"/>
</dbReference>
<dbReference type="GO" id="GO:0045182">
    <property type="term" value="F:translation regulator activity"/>
    <property type="evidence" value="ECO:0007669"/>
    <property type="project" value="TreeGrafter"/>
</dbReference>
<dbReference type="GO" id="GO:0048170">
    <property type="term" value="P:positive regulation of long-term neuronal synaptic plasticity"/>
    <property type="evidence" value="ECO:0007669"/>
    <property type="project" value="TreeGrafter"/>
</dbReference>
<comment type="caution">
    <text evidence="2">The sequence shown here is derived from an EMBL/GenBank/DDBJ whole genome shotgun (WGS) entry which is preliminary data.</text>
</comment>
<name>A0AA88H710_ARTSF</name>
<feature type="domain" description="Agenet-like" evidence="1">
    <location>
        <begin position="15"/>
        <end position="70"/>
    </location>
</feature>
<keyword evidence="3" id="KW-1185">Reference proteome</keyword>
<reference evidence="2" key="1">
    <citation type="submission" date="2023-07" db="EMBL/GenBank/DDBJ databases">
        <title>Chromosome-level genome assembly of Artemia franciscana.</title>
        <authorList>
            <person name="Jo E."/>
        </authorList>
    </citation>
    <scope>NUCLEOTIDE SEQUENCE</scope>
    <source>
        <tissue evidence="2">Whole body</tissue>
    </source>
</reference>
<feature type="non-terminal residue" evidence="2">
    <location>
        <position position="1"/>
    </location>
</feature>
<dbReference type="Pfam" id="PF18336">
    <property type="entry name" value="Tudor_FRX1"/>
    <property type="match status" value="1"/>
</dbReference>
<dbReference type="GO" id="GO:0043488">
    <property type="term" value="P:regulation of mRNA stability"/>
    <property type="evidence" value="ECO:0007669"/>
    <property type="project" value="TreeGrafter"/>
</dbReference>
<dbReference type="GO" id="GO:0048513">
    <property type="term" value="P:animal organ development"/>
    <property type="evidence" value="ECO:0007669"/>
    <property type="project" value="TreeGrafter"/>
</dbReference>
<organism evidence="2 3">
    <name type="scientific">Artemia franciscana</name>
    <name type="common">Brine shrimp</name>
    <name type="synonym">Artemia sanfranciscana</name>
    <dbReference type="NCBI Taxonomy" id="6661"/>
    <lineage>
        <taxon>Eukaryota</taxon>
        <taxon>Metazoa</taxon>
        <taxon>Ecdysozoa</taxon>
        <taxon>Arthropoda</taxon>
        <taxon>Crustacea</taxon>
        <taxon>Branchiopoda</taxon>
        <taxon>Anostraca</taxon>
        <taxon>Artemiidae</taxon>
        <taxon>Artemia</taxon>
    </lineage>
</organism>
<dbReference type="AlphaFoldDB" id="A0AA88H710"/>
<protein>
    <recommendedName>
        <fullName evidence="1">Agenet-like domain-containing protein</fullName>
    </recommendedName>
</protein>
<accession>A0AA88H710</accession>
<dbReference type="PANTHER" id="PTHR10603:SF7">
    <property type="entry name" value="FRAGILE X MESSENGER RIBONUCLEOPROTEIN 1 HOMOLOG"/>
    <property type="match status" value="1"/>
</dbReference>
<evidence type="ECO:0000313" key="3">
    <source>
        <dbReference type="Proteomes" id="UP001187531"/>
    </source>
</evidence>
<evidence type="ECO:0000259" key="1">
    <source>
        <dbReference type="Pfam" id="PF18336"/>
    </source>
</evidence>
<dbReference type="GO" id="GO:0098793">
    <property type="term" value="C:presynapse"/>
    <property type="evidence" value="ECO:0007669"/>
    <property type="project" value="GOC"/>
</dbReference>
<evidence type="ECO:0000313" key="2">
    <source>
        <dbReference type="EMBL" id="KAK2701334.1"/>
    </source>
</evidence>
<dbReference type="GO" id="GO:0045727">
    <property type="term" value="P:positive regulation of translation"/>
    <property type="evidence" value="ECO:0007669"/>
    <property type="project" value="TreeGrafter"/>
</dbReference>
<dbReference type="GO" id="GO:0043005">
    <property type="term" value="C:neuron projection"/>
    <property type="evidence" value="ECO:0007669"/>
    <property type="project" value="TreeGrafter"/>
</dbReference>
<dbReference type="EMBL" id="JAVRJZ010005791">
    <property type="protein sequence ID" value="KAK2701334.1"/>
    <property type="molecule type" value="Genomic_DNA"/>
</dbReference>
<dbReference type="GO" id="GO:0005634">
    <property type="term" value="C:nucleus"/>
    <property type="evidence" value="ECO:0007669"/>
    <property type="project" value="TreeGrafter"/>
</dbReference>
<proteinExistence type="predicted"/>
<dbReference type="GO" id="GO:0099577">
    <property type="term" value="P:regulation of translation at presynapse, modulating synaptic transmission"/>
    <property type="evidence" value="ECO:0007669"/>
    <property type="project" value="TreeGrafter"/>
</dbReference>
<sequence length="171" mass="19593">MEKLDFIGEFLMKHLCVEVKSVNGAYYEAILTDVTDTAIVVTFENMLAVMGGQKDFETKNYPFAEARLPPLEGPTVNVPSYAKGQEIEAKCRSDYPESIEWRRATIEEIFIDGEWFSVKHFKHIKLESGLEMKSAIQFVHVDEIRLPNPNPALTKDDFYKFEIPVPVDSRD</sequence>
<dbReference type="GO" id="GO:0010494">
    <property type="term" value="C:cytoplasmic stress granule"/>
    <property type="evidence" value="ECO:0007669"/>
    <property type="project" value="TreeGrafter"/>
</dbReference>
<dbReference type="GO" id="GO:0051028">
    <property type="term" value="P:mRNA transport"/>
    <property type="evidence" value="ECO:0007669"/>
    <property type="project" value="TreeGrafter"/>
</dbReference>
<dbReference type="Gene3D" id="2.30.30.140">
    <property type="match status" value="2"/>
</dbReference>
<dbReference type="PANTHER" id="PTHR10603">
    <property type="entry name" value="FRAGILE X MENTAL RETARDATION SYNDROME-RELATED PROTEIN"/>
    <property type="match status" value="1"/>
</dbReference>
<dbReference type="InterPro" id="IPR040148">
    <property type="entry name" value="FMR1"/>
</dbReference>
<gene>
    <name evidence="2" type="ORF">QYM36_020008</name>
</gene>
<dbReference type="Proteomes" id="UP001187531">
    <property type="component" value="Unassembled WGS sequence"/>
</dbReference>